<dbReference type="InterPro" id="IPR006315">
    <property type="entry name" value="OM_autotransptr_brl_dom"/>
</dbReference>
<dbReference type="GO" id="GO:0019867">
    <property type="term" value="C:outer membrane"/>
    <property type="evidence" value="ECO:0007669"/>
    <property type="project" value="InterPro"/>
</dbReference>
<keyword evidence="5" id="KW-1185">Reference proteome</keyword>
<feature type="chain" id="PRO_5015359992" description="Outer membrane protein beta-barrel domain-containing protein" evidence="2">
    <location>
        <begin position="22"/>
        <end position="172"/>
    </location>
</feature>
<dbReference type="Pfam" id="PF13505">
    <property type="entry name" value="OMP_b-brl"/>
    <property type="match status" value="1"/>
</dbReference>
<evidence type="ECO:0000256" key="1">
    <source>
        <dbReference type="ARBA" id="ARBA00022729"/>
    </source>
</evidence>
<dbReference type="KEGG" id="mmyr:MXMO3_02033"/>
<protein>
    <recommendedName>
        <fullName evidence="3">Outer membrane protein beta-barrel domain-containing protein</fullName>
    </recommendedName>
</protein>
<proteinExistence type="predicted"/>
<feature type="signal peptide" evidence="2">
    <location>
        <begin position="1"/>
        <end position="21"/>
    </location>
</feature>
<reference evidence="4 5" key="1">
    <citation type="submission" date="2017-05" db="EMBL/GenBank/DDBJ databases">
        <title>Genome Analysis of Maritalea myrionectae HL2708#5.</title>
        <authorList>
            <consortium name="Cotde Inc.-PKNU"/>
            <person name="Jang D."/>
            <person name="Oh H.-M."/>
        </authorList>
    </citation>
    <scope>NUCLEOTIDE SEQUENCE [LARGE SCALE GENOMIC DNA]</scope>
    <source>
        <strain evidence="4 5">HL2708#5</strain>
    </source>
</reference>
<dbReference type="RefSeq" id="WP_117395782.1">
    <property type="nucleotide sequence ID" value="NZ_CP021330.1"/>
</dbReference>
<name>A0A2R4MF73_9HYPH</name>
<dbReference type="InterPro" id="IPR027385">
    <property type="entry name" value="Beta-barrel_OMP"/>
</dbReference>
<evidence type="ECO:0000259" key="3">
    <source>
        <dbReference type="Pfam" id="PF13505"/>
    </source>
</evidence>
<dbReference type="InterPro" id="IPR011250">
    <property type="entry name" value="OMP/PagP_B-barrel"/>
</dbReference>
<dbReference type="EMBL" id="CP021330">
    <property type="protein sequence ID" value="AVX04554.1"/>
    <property type="molecule type" value="Genomic_DNA"/>
</dbReference>
<dbReference type="SUPFAM" id="SSF56925">
    <property type="entry name" value="OMPA-like"/>
    <property type="match status" value="1"/>
</dbReference>
<evidence type="ECO:0000256" key="2">
    <source>
        <dbReference type="SAM" id="SignalP"/>
    </source>
</evidence>
<organism evidence="4 5">
    <name type="scientific">Maritalea myrionectae</name>
    <dbReference type="NCBI Taxonomy" id="454601"/>
    <lineage>
        <taxon>Bacteria</taxon>
        <taxon>Pseudomonadati</taxon>
        <taxon>Pseudomonadota</taxon>
        <taxon>Alphaproteobacteria</taxon>
        <taxon>Hyphomicrobiales</taxon>
        <taxon>Devosiaceae</taxon>
        <taxon>Maritalea</taxon>
    </lineage>
</organism>
<feature type="domain" description="Outer membrane protein beta-barrel" evidence="3">
    <location>
        <begin position="40"/>
        <end position="171"/>
    </location>
</feature>
<gene>
    <name evidence="4" type="ORF">MXMO3_02033</name>
</gene>
<sequence>MFKSMILATTIVATGVIGASAADPIIYTQPAPVVTSSTFDWDRFYIGLSAGGMNDGTQYFGVGGLAGLNMQSGDWVFGLEVQGTAYYDGGVYSGAFYDVFGRAGYLMAPEALLYATGGVVFSDSGDTFAGLGGGIEFAVHDNVTFGGEYTYITDGGGTDGHAFDAKMRWYFN</sequence>
<evidence type="ECO:0000313" key="5">
    <source>
        <dbReference type="Proteomes" id="UP000258927"/>
    </source>
</evidence>
<accession>A0A2R4MF73</accession>
<dbReference type="Proteomes" id="UP000258927">
    <property type="component" value="Chromosome"/>
</dbReference>
<keyword evidence="1 2" id="KW-0732">Signal</keyword>
<dbReference type="NCBIfam" id="TIGR01414">
    <property type="entry name" value="autotrans_barl"/>
    <property type="match status" value="1"/>
</dbReference>
<evidence type="ECO:0000313" key="4">
    <source>
        <dbReference type="EMBL" id="AVX04554.1"/>
    </source>
</evidence>
<dbReference type="AlphaFoldDB" id="A0A2R4MF73"/>